<keyword evidence="2" id="KW-1185">Reference proteome</keyword>
<accession>A0ACC3A289</accession>
<evidence type="ECO:0000313" key="2">
    <source>
        <dbReference type="Proteomes" id="UP001172386"/>
    </source>
</evidence>
<gene>
    <name evidence="1" type="ORF">H2198_006952</name>
</gene>
<organism evidence="1 2">
    <name type="scientific">Neophaeococcomyces mojaviensis</name>
    <dbReference type="NCBI Taxonomy" id="3383035"/>
    <lineage>
        <taxon>Eukaryota</taxon>
        <taxon>Fungi</taxon>
        <taxon>Dikarya</taxon>
        <taxon>Ascomycota</taxon>
        <taxon>Pezizomycotina</taxon>
        <taxon>Eurotiomycetes</taxon>
        <taxon>Chaetothyriomycetidae</taxon>
        <taxon>Chaetothyriales</taxon>
        <taxon>Chaetothyriales incertae sedis</taxon>
        <taxon>Neophaeococcomyces</taxon>
    </lineage>
</organism>
<name>A0ACC3A289_9EURO</name>
<protein>
    <submittedName>
        <fullName evidence="1">Uncharacterized protein</fullName>
    </submittedName>
</protein>
<dbReference type="Proteomes" id="UP001172386">
    <property type="component" value="Unassembled WGS sequence"/>
</dbReference>
<evidence type="ECO:0000313" key="1">
    <source>
        <dbReference type="EMBL" id="KAJ9653964.1"/>
    </source>
</evidence>
<sequence length="242" mass="26680">MGEGLRAQQPHQQPLLPDNEPSEQKQEDTNLNQRSNLVPGYTTLDDLGCDGDDTIHSPITFYEVPNCIQAIFPSSLSNIVSDYSSSLNPATKSSSSHNPSAPPSPANPSTTDAEPVDLLFNAFLQPFILHLLNFLPWLPSPSDSNSDAIVLPSCVIAGVCEDLPPADGVRHSEESTRLDKERPGLKIDIDEEETEMFEVAMKKKYTIDDVENYVPGETFTSVFAGWIKENWAKNCPEKTDFV</sequence>
<dbReference type="EMBL" id="JAPDRQ010000136">
    <property type="protein sequence ID" value="KAJ9653964.1"/>
    <property type="molecule type" value="Genomic_DNA"/>
</dbReference>
<reference evidence="1" key="1">
    <citation type="submission" date="2022-10" db="EMBL/GenBank/DDBJ databases">
        <title>Culturing micro-colonial fungi from biological soil crusts in the Mojave desert and describing Neophaeococcomyces mojavensis, and introducing the new genera and species Taxawa tesnikishii.</title>
        <authorList>
            <person name="Kurbessoian T."/>
            <person name="Stajich J.E."/>
        </authorList>
    </citation>
    <scope>NUCLEOTIDE SEQUENCE</scope>
    <source>
        <strain evidence="1">JES_112</strain>
    </source>
</reference>
<comment type="caution">
    <text evidence="1">The sequence shown here is derived from an EMBL/GenBank/DDBJ whole genome shotgun (WGS) entry which is preliminary data.</text>
</comment>
<proteinExistence type="predicted"/>